<keyword evidence="2" id="KW-1185">Reference proteome</keyword>
<comment type="caution">
    <text evidence="1">The sequence shown here is derived from an EMBL/GenBank/DDBJ whole genome shotgun (WGS) entry which is preliminary data.</text>
</comment>
<reference evidence="1" key="1">
    <citation type="submission" date="2022-07" db="EMBL/GenBank/DDBJ databases">
        <title>Phylogenomic reconstructions and comparative analyses of Kickxellomycotina fungi.</title>
        <authorList>
            <person name="Reynolds N.K."/>
            <person name="Stajich J.E."/>
            <person name="Barry K."/>
            <person name="Grigoriev I.V."/>
            <person name="Crous P."/>
            <person name="Smith M.E."/>
        </authorList>
    </citation>
    <scope>NUCLEOTIDE SEQUENCE</scope>
    <source>
        <strain evidence="1">CBS 109366</strain>
    </source>
</reference>
<protein>
    <submittedName>
        <fullName evidence="1">Uncharacterized protein</fullName>
    </submittedName>
</protein>
<sequence length="441" mass="50732">MVRRRRLLVFTAAQLVALWLLCLLIWDPRTQTGLAAAKNWLNQQHLYPCAFLKQPAVFVHDKDHYYVVWETTCGLGTPILEWWAEAPSEPAPAHHYTQPVYRRLDAVHHRYSAIIGPVHGAARVSYQASSYRLSSRQHTFVRRGQDDRTRVLVMSDNQNGPTVFRRVLSQIQRHYGRSDGGPDAVLHLGDTVQNVDSLTDWQTQLFSPMEGGGGYLQRAPLAFVPGNHDHDKRRAPDNANVYANMYHGLHSTDDLRKATTEGNHHRFYYSASIGGARLIVLDAECPSEEQTTFLEQELQSAAFQTARFRIVAVHIPPYMEFWDPYTWNDKGEKHWGEHIRLEYDRLFRTHHVDLVVSGHQHNYQRSTVRRDEDPARSDTITYAIVGGAGGDLDLKRVEDWHMYNTTFLGHHFVSLEIDARRLDWTAYDIDGAVVDRFAIER</sequence>
<organism evidence="1 2">
    <name type="scientific">Coemansia nantahalensis</name>
    <dbReference type="NCBI Taxonomy" id="2789366"/>
    <lineage>
        <taxon>Eukaryota</taxon>
        <taxon>Fungi</taxon>
        <taxon>Fungi incertae sedis</taxon>
        <taxon>Zoopagomycota</taxon>
        <taxon>Kickxellomycotina</taxon>
        <taxon>Kickxellomycetes</taxon>
        <taxon>Kickxellales</taxon>
        <taxon>Kickxellaceae</taxon>
        <taxon>Coemansia</taxon>
    </lineage>
</organism>
<evidence type="ECO:0000313" key="2">
    <source>
        <dbReference type="Proteomes" id="UP001140234"/>
    </source>
</evidence>
<gene>
    <name evidence="1" type="ORF">IWQ57_004151</name>
</gene>
<dbReference type="EMBL" id="JANBUJ010001552">
    <property type="protein sequence ID" value="KAJ2766959.1"/>
    <property type="molecule type" value="Genomic_DNA"/>
</dbReference>
<name>A0ACC1JTV5_9FUNG</name>
<proteinExistence type="predicted"/>
<evidence type="ECO:0000313" key="1">
    <source>
        <dbReference type="EMBL" id="KAJ2766959.1"/>
    </source>
</evidence>
<dbReference type="Proteomes" id="UP001140234">
    <property type="component" value="Unassembled WGS sequence"/>
</dbReference>
<accession>A0ACC1JTV5</accession>